<dbReference type="Proteomes" id="UP000001024">
    <property type="component" value="Chromosome"/>
</dbReference>
<feature type="transmembrane region" description="Helical" evidence="1">
    <location>
        <begin position="182"/>
        <end position="202"/>
    </location>
</feature>
<dbReference type="EMBL" id="AL445067">
    <property type="protein sequence ID" value="CAC12466.1"/>
    <property type="molecule type" value="Genomic_DNA"/>
</dbReference>
<sequence>METAYTVRQYGHISEILAIIGYVIPTFILVVPTFYIAYISKSLNIPYYTTFIIIGSPYIGRFIGAYMYSRFKYLGTPFTVSMSALGLISAYMSFLDSVPIMIIMRFLIGVAFGISTSFAVEVAVRTRKQHIIGLTTGGWAIGWILAAMVSAILPYRYALVSGAVALPISALGMLLRKVSIGHVIASGFNFSLYGFLIYFLAFEPAFVLQIVPQIFGSQAFLESEIAYFLAVPAYMAFPVIAKRYGFKRSVYSIASISMVLSVFAFLFLNFYAAIVFTVFGLAVNAVIPGFLRDENLSPEKIGPSMNFSAINGFMVPTLIYLIGYVRMSAVTITVISMALLILISAMGQKAFSVSVRSETHKV</sequence>
<keyword evidence="1" id="KW-0812">Transmembrane</keyword>
<dbReference type="InterPro" id="IPR036259">
    <property type="entry name" value="MFS_trans_sf"/>
</dbReference>
<feature type="transmembrane region" description="Helical" evidence="1">
    <location>
        <begin position="214"/>
        <end position="237"/>
    </location>
</feature>
<gene>
    <name evidence="2" type="ordered locus">Ta1345</name>
</gene>
<feature type="transmembrane region" description="Helical" evidence="1">
    <location>
        <begin position="45"/>
        <end position="66"/>
    </location>
</feature>
<dbReference type="PaxDb" id="273075-Ta1345"/>
<dbReference type="KEGG" id="tac:Ta1345"/>
<evidence type="ECO:0000256" key="1">
    <source>
        <dbReference type="SAM" id="Phobius"/>
    </source>
</evidence>
<dbReference type="EnsemblBacteria" id="CAC12466">
    <property type="protein sequence ID" value="CAC12466"/>
    <property type="gene ID" value="CAC12466"/>
</dbReference>
<keyword evidence="3" id="KW-1185">Reference proteome</keyword>
<feature type="transmembrane region" description="Helical" evidence="1">
    <location>
        <begin position="131"/>
        <end position="151"/>
    </location>
</feature>
<proteinExistence type="predicted"/>
<dbReference type="HOGENOM" id="CLU_800770_0_0_2"/>
<feature type="transmembrane region" description="Helical" evidence="1">
    <location>
        <begin position="329"/>
        <end position="347"/>
    </location>
</feature>
<keyword evidence="1" id="KW-0472">Membrane</keyword>
<protein>
    <submittedName>
        <fullName evidence="2">Hypothetical membrane protein</fullName>
    </submittedName>
</protein>
<keyword evidence="1" id="KW-1133">Transmembrane helix</keyword>
<feature type="transmembrane region" description="Helical" evidence="1">
    <location>
        <begin position="100"/>
        <end position="124"/>
    </location>
</feature>
<evidence type="ECO:0000313" key="3">
    <source>
        <dbReference type="Proteomes" id="UP000001024"/>
    </source>
</evidence>
<name>Q9HIJ4_THEAC</name>
<dbReference type="RefSeq" id="WP_010901752.1">
    <property type="nucleotide sequence ID" value="NC_002578.1"/>
</dbReference>
<feature type="transmembrane region" description="Helical" evidence="1">
    <location>
        <begin position="157"/>
        <end position="175"/>
    </location>
</feature>
<evidence type="ECO:0000313" key="2">
    <source>
        <dbReference type="EMBL" id="CAC12466.1"/>
    </source>
</evidence>
<feature type="transmembrane region" description="Helical" evidence="1">
    <location>
        <begin position="73"/>
        <end position="94"/>
    </location>
</feature>
<reference evidence="2 3" key="1">
    <citation type="journal article" date="2000" name="Nature">
        <title>The genome sequence of the thermoacidophilic scavenger Thermoplasma acidophilum.</title>
        <authorList>
            <person name="Ruepp A."/>
            <person name="Graml W."/>
            <person name="Santos-Martinez M.L."/>
            <person name="Koretke K.K."/>
            <person name="Volker C."/>
            <person name="Mewes H.W."/>
            <person name="Frishman D."/>
            <person name="Stocker S."/>
            <person name="Lupas A.N."/>
            <person name="Baumeister W."/>
        </authorList>
    </citation>
    <scope>NUCLEOTIDE SEQUENCE [LARGE SCALE GENOMIC DNA]</scope>
    <source>
        <strain evidence="3">ATCC 25905 / DSM 1728 / JCM 9062 / NBRC 15155 / AMRC-C165</strain>
    </source>
</reference>
<dbReference type="AlphaFoldDB" id="Q9HIJ4"/>
<dbReference type="SUPFAM" id="SSF103473">
    <property type="entry name" value="MFS general substrate transporter"/>
    <property type="match status" value="1"/>
</dbReference>
<feature type="transmembrane region" description="Helical" evidence="1">
    <location>
        <begin position="16"/>
        <end position="39"/>
    </location>
</feature>
<organism evidence="2 3">
    <name type="scientific">Thermoplasma acidophilum (strain ATCC 25905 / DSM 1728 / JCM 9062 / NBRC 15155 / AMRC-C165)</name>
    <dbReference type="NCBI Taxonomy" id="273075"/>
    <lineage>
        <taxon>Archaea</taxon>
        <taxon>Methanobacteriati</taxon>
        <taxon>Thermoplasmatota</taxon>
        <taxon>Thermoplasmata</taxon>
        <taxon>Thermoplasmatales</taxon>
        <taxon>Thermoplasmataceae</taxon>
        <taxon>Thermoplasma</taxon>
    </lineage>
</organism>
<dbReference type="eggNOG" id="arCOG05344">
    <property type="taxonomic scope" value="Archaea"/>
</dbReference>
<dbReference type="OrthoDB" id="37025at2157"/>
<dbReference type="InParanoid" id="Q9HIJ4"/>
<feature type="transmembrane region" description="Helical" evidence="1">
    <location>
        <begin position="303"/>
        <end position="323"/>
    </location>
</feature>
<accession>Q9HIJ4</accession>